<keyword evidence="2" id="KW-0442">Lipid degradation</keyword>
<dbReference type="InterPro" id="IPR050301">
    <property type="entry name" value="NTE"/>
</dbReference>
<reference evidence="5" key="1">
    <citation type="journal article" date="2020" name="Nature">
        <title>Giant virus diversity and host interactions through global metagenomics.</title>
        <authorList>
            <person name="Schulz F."/>
            <person name="Roux S."/>
            <person name="Paez-Espino D."/>
            <person name="Jungbluth S."/>
            <person name="Walsh D.A."/>
            <person name="Denef V.J."/>
            <person name="McMahon K.D."/>
            <person name="Konstantinidis K.T."/>
            <person name="Eloe-Fadrosh E.A."/>
            <person name="Kyrpides N.C."/>
            <person name="Woyke T."/>
        </authorList>
    </citation>
    <scope>NUCLEOTIDE SEQUENCE</scope>
    <source>
        <strain evidence="5">GVMAG-M-3300023179-99</strain>
    </source>
</reference>
<dbReference type="SUPFAM" id="SSF52151">
    <property type="entry name" value="FabD/lysophospholipase-like"/>
    <property type="match status" value="1"/>
</dbReference>
<dbReference type="PROSITE" id="PS51635">
    <property type="entry name" value="PNPLA"/>
    <property type="match status" value="1"/>
</dbReference>
<name>A0A6C0HF47_9ZZZZ</name>
<sequence>MQRFRILALGGGGTKGFLEVGALELLEERVGPLHEHFTEGVYGCSIGSILGTAVAFGVPVIKVRELFKQFPVSELFKLDMNIGDIIAKKGIFSMDYLESKLISAFNSIQIPIEKKNIGDALVPLRIQASNISKGIPTIFQKNVPVVKAILASSCIPFVFRPQQINDSLYVDGGFLTNLLMTTIPEADHEKTLCFSIIHSDPHITPAKLKTMNPVDYAYKMYKTSCLYERKKTPIKNNLDLFYDKGNGLTSWTTVEQDEMILVGRTLTQNFLTERGY</sequence>
<dbReference type="GO" id="GO:0016042">
    <property type="term" value="P:lipid catabolic process"/>
    <property type="evidence" value="ECO:0007669"/>
    <property type="project" value="UniProtKB-KW"/>
</dbReference>
<organism evidence="5">
    <name type="scientific">viral metagenome</name>
    <dbReference type="NCBI Taxonomy" id="1070528"/>
    <lineage>
        <taxon>unclassified sequences</taxon>
        <taxon>metagenomes</taxon>
        <taxon>organismal metagenomes</taxon>
    </lineage>
</organism>
<dbReference type="EMBL" id="MN739946">
    <property type="protein sequence ID" value="QHT79129.1"/>
    <property type="molecule type" value="Genomic_DNA"/>
</dbReference>
<evidence type="ECO:0000256" key="1">
    <source>
        <dbReference type="ARBA" id="ARBA00022801"/>
    </source>
</evidence>
<accession>A0A6C0HF47</accession>
<dbReference type="AlphaFoldDB" id="A0A6C0HF47"/>
<dbReference type="InterPro" id="IPR002641">
    <property type="entry name" value="PNPLA_dom"/>
</dbReference>
<dbReference type="PANTHER" id="PTHR14226:SF78">
    <property type="entry name" value="SLR0060 PROTEIN"/>
    <property type="match status" value="1"/>
</dbReference>
<evidence type="ECO:0000256" key="3">
    <source>
        <dbReference type="ARBA" id="ARBA00023098"/>
    </source>
</evidence>
<keyword evidence="1" id="KW-0378">Hydrolase</keyword>
<dbReference type="GO" id="GO:0016787">
    <property type="term" value="F:hydrolase activity"/>
    <property type="evidence" value="ECO:0007669"/>
    <property type="project" value="UniProtKB-KW"/>
</dbReference>
<keyword evidence="3" id="KW-0443">Lipid metabolism</keyword>
<evidence type="ECO:0000313" key="5">
    <source>
        <dbReference type="EMBL" id="QHT79129.1"/>
    </source>
</evidence>
<feature type="domain" description="PNPLA" evidence="4">
    <location>
        <begin position="7"/>
        <end position="184"/>
    </location>
</feature>
<proteinExistence type="predicted"/>
<protein>
    <recommendedName>
        <fullName evidence="4">PNPLA domain-containing protein</fullName>
    </recommendedName>
</protein>
<dbReference type="PANTHER" id="PTHR14226">
    <property type="entry name" value="NEUROPATHY TARGET ESTERASE/SWISS CHEESE D.MELANOGASTER"/>
    <property type="match status" value="1"/>
</dbReference>
<evidence type="ECO:0000259" key="4">
    <source>
        <dbReference type="PROSITE" id="PS51635"/>
    </source>
</evidence>
<dbReference type="Gene3D" id="3.40.1090.10">
    <property type="entry name" value="Cytosolic phospholipase A2 catalytic domain"/>
    <property type="match status" value="2"/>
</dbReference>
<evidence type="ECO:0000256" key="2">
    <source>
        <dbReference type="ARBA" id="ARBA00022963"/>
    </source>
</evidence>
<dbReference type="Pfam" id="PF01734">
    <property type="entry name" value="Patatin"/>
    <property type="match status" value="1"/>
</dbReference>
<dbReference type="InterPro" id="IPR016035">
    <property type="entry name" value="Acyl_Trfase/lysoPLipase"/>
</dbReference>